<feature type="region of interest" description="Disordered" evidence="6">
    <location>
        <begin position="474"/>
        <end position="514"/>
    </location>
</feature>
<evidence type="ECO:0000256" key="5">
    <source>
        <dbReference type="SAM" id="Coils"/>
    </source>
</evidence>
<feature type="region of interest" description="Disordered" evidence="6">
    <location>
        <begin position="1216"/>
        <end position="1305"/>
    </location>
</feature>
<dbReference type="InterPro" id="IPR027685">
    <property type="entry name" value="Shroom_fam"/>
</dbReference>
<dbReference type="PROSITE" id="PS51307">
    <property type="entry name" value="ASD2"/>
    <property type="match status" value="1"/>
</dbReference>
<dbReference type="Pfam" id="PF08687">
    <property type="entry name" value="ASD2"/>
    <property type="match status" value="1"/>
</dbReference>
<feature type="compositionally biased region" description="Polar residues" evidence="6">
    <location>
        <begin position="217"/>
        <end position="250"/>
    </location>
</feature>
<dbReference type="eggNOG" id="ENOG502QUU2">
    <property type="taxonomic scope" value="Eukaryota"/>
</dbReference>
<feature type="compositionally biased region" description="Basic and acidic residues" evidence="6">
    <location>
        <begin position="1186"/>
        <end position="1200"/>
    </location>
</feature>
<dbReference type="Gene3D" id="6.10.250.3120">
    <property type="match status" value="1"/>
</dbReference>
<evidence type="ECO:0000256" key="6">
    <source>
        <dbReference type="SAM" id="MobiDB-lite"/>
    </source>
</evidence>
<dbReference type="FunCoup" id="A0A139WK63">
    <property type="interactions" value="6"/>
</dbReference>
<evidence type="ECO:0000256" key="3">
    <source>
        <dbReference type="ARBA" id="ARBA00022490"/>
    </source>
</evidence>
<feature type="compositionally biased region" description="Low complexity" evidence="6">
    <location>
        <begin position="685"/>
        <end position="700"/>
    </location>
</feature>
<keyword evidence="5" id="KW-0175">Coiled coil</keyword>
<dbReference type="InParanoid" id="A0A139WK63"/>
<feature type="region of interest" description="Disordered" evidence="6">
    <location>
        <begin position="659"/>
        <end position="726"/>
    </location>
</feature>
<dbReference type="GO" id="GO:0000902">
    <property type="term" value="P:cell morphogenesis"/>
    <property type="evidence" value="ECO:0000318"/>
    <property type="project" value="GO_Central"/>
</dbReference>
<feature type="compositionally biased region" description="Polar residues" evidence="6">
    <location>
        <begin position="1135"/>
        <end position="1156"/>
    </location>
</feature>
<feature type="compositionally biased region" description="Polar residues" evidence="6">
    <location>
        <begin position="701"/>
        <end position="716"/>
    </location>
</feature>
<dbReference type="EMBL" id="KQ971331">
    <property type="protein sequence ID" value="KYB28303.1"/>
    <property type="molecule type" value="Genomic_DNA"/>
</dbReference>
<dbReference type="PANTHER" id="PTHR15012:SF32">
    <property type="entry name" value="PROTEIN SHROOM"/>
    <property type="match status" value="1"/>
</dbReference>
<dbReference type="GO" id="GO:0016324">
    <property type="term" value="C:apical plasma membrane"/>
    <property type="evidence" value="ECO:0000318"/>
    <property type="project" value="GO_Central"/>
</dbReference>
<name>A0A139WK63_TRICA</name>
<feature type="compositionally biased region" description="Low complexity" evidence="6">
    <location>
        <begin position="1425"/>
        <end position="1446"/>
    </location>
</feature>
<feature type="compositionally biased region" description="Pro residues" evidence="6">
    <location>
        <begin position="753"/>
        <end position="762"/>
    </location>
</feature>
<dbReference type="InterPro" id="IPR014799">
    <property type="entry name" value="ASD2_dom"/>
</dbReference>
<feature type="region of interest" description="Disordered" evidence="6">
    <location>
        <begin position="292"/>
        <end position="319"/>
    </location>
</feature>
<evidence type="ECO:0000313" key="8">
    <source>
        <dbReference type="EMBL" id="KYB28303.1"/>
    </source>
</evidence>
<dbReference type="GO" id="GO:0005912">
    <property type="term" value="C:adherens junction"/>
    <property type="evidence" value="ECO:0000318"/>
    <property type="project" value="GO_Central"/>
</dbReference>
<evidence type="ECO:0000256" key="4">
    <source>
        <dbReference type="ARBA" id="ARBA00023212"/>
    </source>
</evidence>
<proteinExistence type="inferred from homology"/>
<organism evidence="8 9">
    <name type="scientific">Tribolium castaneum</name>
    <name type="common">Red flour beetle</name>
    <dbReference type="NCBI Taxonomy" id="7070"/>
    <lineage>
        <taxon>Eukaryota</taxon>
        <taxon>Metazoa</taxon>
        <taxon>Ecdysozoa</taxon>
        <taxon>Arthropoda</taxon>
        <taxon>Hexapoda</taxon>
        <taxon>Insecta</taxon>
        <taxon>Pterygota</taxon>
        <taxon>Neoptera</taxon>
        <taxon>Endopterygota</taxon>
        <taxon>Coleoptera</taxon>
        <taxon>Polyphaga</taxon>
        <taxon>Cucujiformia</taxon>
        <taxon>Tenebrionidae</taxon>
        <taxon>Tenebrionidae incertae sedis</taxon>
        <taxon>Tribolium</taxon>
    </lineage>
</organism>
<dbReference type="GO" id="GO:0051015">
    <property type="term" value="F:actin filament binding"/>
    <property type="evidence" value="ECO:0000318"/>
    <property type="project" value="GO_Central"/>
</dbReference>
<protein>
    <recommendedName>
        <fullName evidence="7">ASD2 domain-containing protein</fullName>
    </recommendedName>
</protein>
<feature type="compositionally biased region" description="Polar residues" evidence="6">
    <location>
        <begin position="1174"/>
        <end position="1185"/>
    </location>
</feature>
<accession>A0A139WK63</accession>
<feature type="region of interest" description="Disordered" evidence="6">
    <location>
        <begin position="376"/>
        <end position="396"/>
    </location>
</feature>
<feature type="region of interest" description="Disordered" evidence="6">
    <location>
        <begin position="1405"/>
        <end position="1451"/>
    </location>
</feature>
<dbReference type="PANTHER" id="PTHR15012">
    <property type="entry name" value="APICAL PROTEIN/SHROOM-RELATED"/>
    <property type="match status" value="1"/>
</dbReference>
<dbReference type="Proteomes" id="UP000007266">
    <property type="component" value="Linkage group 3"/>
</dbReference>
<dbReference type="GO" id="GO:0030864">
    <property type="term" value="C:cortical actin cytoskeleton"/>
    <property type="evidence" value="ECO:0000318"/>
    <property type="project" value="GO_Central"/>
</dbReference>
<feature type="compositionally biased region" description="Basic and acidic residues" evidence="6">
    <location>
        <begin position="489"/>
        <end position="498"/>
    </location>
</feature>
<gene>
    <name evidence="8" type="primary">AUGUSTUS-3.0.2_32642</name>
    <name evidence="8" type="ORF">TcasGA2_TC032642</name>
</gene>
<feature type="region of interest" description="Disordered" evidence="6">
    <location>
        <begin position="199"/>
        <end position="275"/>
    </location>
</feature>
<keyword evidence="4" id="KW-0206">Cytoskeleton</keyword>
<reference evidence="8 9" key="1">
    <citation type="journal article" date="2008" name="Nature">
        <title>The genome of the model beetle and pest Tribolium castaneum.</title>
        <authorList>
            <consortium name="Tribolium Genome Sequencing Consortium"/>
            <person name="Richards S."/>
            <person name="Gibbs R.A."/>
            <person name="Weinstock G.M."/>
            <person name="Brown S.J."/>
            <person name="Denell R."/>
            <person name="Beeman R.W."/>
            <person name="Gibbs R."/>
            <person name="Beeman R.W."/>
            <person name="Brown S.J."/>
            <person name="Bucher G."/>
            <person name="Friedrich M."/>
            <person name="Grimmelikhuijzen C.J."/>
            <person name="Klingler M."/>
            <person name="Lorenzen M."/>
            <person name="Richards S."/>
            <person name="Roth S."/>
            <person name="Schroder R."/>
            <person name="Tautz D."/>
            <person name="Zdobnov E.M."/>
            <person name="Muzny D."/>
            <person name="Gibbs R.A."/>
            <person name="Weinstock G.M."/>
            <person name="Attaway T."/>
            <person name="Bell S."/>
            <person name="Buhay C.J."/>
            <person name="Chandrabose M.N."/>
            <person name="Chavez D."/>
            <person name="Clerk-Blankenburg K.P."/>
            <person name="Cree A."/>
            <person name="Dao M."/>
            <person name="Davis C."/>
            <person name="Chacko J."/>
            <person name="Dinh H."/>
            <person name="Dugan-Rocha S."/>
            <person name="Fowler G."/>
            <person name="Garner T.T."/>
            <person name="Garnes J."/>
            <person name="Gnirke A."/>
            <person name="Hawes A."/>
            <person name="Hernandez J."/>
            <person name="Hines S."/>
            <person name="Holder M."/>
            <person name="Hume J."/>
            <person name="Jhangiani S.N."/>
            <person name="Joshi V."/>
            <person name="Khan Z.M."/>
            <person name="Jackson L."/>
            <person name="Kovar C."/>
            <person name="Kowis A."/>
            <person name="Lee S."/>
            <person name="Lewis L.R."/>
            <person name="Margolis J."/>
            <person name="Morgan M."/>
            <person name="Nazareth L.V."/>
            <person name="Nguyen N."/>
            <person name="Okwuonu G."/>
            <person name="Parker D."/>
            <person name="Richards S."/>
            <person name="Ruiz S.J."/>
            <person name="Santibanez J."/>
            <person name="Savard J."/>
            <person name="Scherer S.E."/>
            <person name="Schneider B."/>
            <person name="Sodergren E."/>
            <person name="Tautz D."/>
            <person name="Vattahil S."/>
            <person name="Villasana D."/>
            <person name="White C.S."/>
            <person name="Wright R."/>
            <person name="Park Y."/>
            <person name="Beeman R.W."/>
            <person name="Lord J."/>
            <person name="Oppert B."/>
            <person name="Lorenzen M."/>
            <person name="Brown S."/>
            <person name="Wang L."/>
            <person name="Savard J."/>
            <person name="Tautz D."/>
            <person name="Richards S."/>
            <person name="Weinstock G."/>
            <person name="Gibbs R.A."/>
            <person name="Liu Y."/>
            <person name="Worley K."/>
            <person name="Weinstock G."/>
            <person name="Elsik C.G."/>
            <person name="Reese J.T."/>
            <person name="Elhaik E."/>
            <person name="Landan G."/>
            <person name="Graur D."/>
            <person name="Arensburger P."/>
            <person name="Atkinson P."/>
            <person name="Beeman R.W."/>
            <person name="Beidler J."/>
            <person name="Brown S.J."/>
            <person name="Demuth J.P."/>
            <person name="Drury D.W."/>
            <person name="Du Y.Z."/>
            <person name="Fujiwara H."/>
            <person name="Lorenzen M."/>
            <person name="Maselli V."/>
            <person name="Osanai M."/>
            <person name="Park Y."/>
            <person name="Robertson H.M."/>
            <person name="Tu Z."/>
            <person name="Wang J.J."/>
            <person name="Wang S."/>
            <person name="Richards S."/>
            <person name="Song H."/>
            <person name="Zhang L."/>
            <person name="Sodergren E."/>
            <person name="Werner D."/>
            <person name="Stanke M."/>
            <person name="Morgenstern B."/>
            <person name="Solovyev V."/>
            <person name="Kosarev P."/>
            <person name="Brown G."/>
            <person name="Chen H.C."/>
            <person name="Ermolaeva O."/>
            <person name="Hlavina W."/>
            <person name="Kapustin Y."/>
            <person name="Kiryutin B."/>
            <person name="Kitts P."/>
            <person name="Maglott D."/>
            <person name="Pruitt K."/>
            <person name="Sapojnikov V."/>
            <person name="Souvorov A."/>
            <person name="Mackey A.J."/>
            <person name="Waterhouse R.M."/>
            <person name="Wyder S."/>
            <person name="Zdobnov E.M."/>
            <person name="Zdobnov E.M."/>
            <person name="Wyder S."/>
            <person name="Kriventseva E.V."/>
            <person name="Kadowaki T."/>
            <person name="Bork P."/>
            <person name="Aranda M."/>
            <person name="Bao R."/>
            <person name="Beermann A."/>
            <person name="Berns N."/>
            <person name="Bolognesi R."/>
            <person name="Bonneton F."/>
            <person name="Bopp D."/>
            <person name="Brown S.J."/>
            <person name="Bucher G."/>
            <person name="Butts T."/>
            <person name="Chaumot A."/>
            <person name="Denell R.E."/>
            <person name="Ferrier D.E."/>
            <person name="Friedrich M."/>
            <person name="Gordon C.M."/>
            <person name="Jindra M."/>
            <person name="Klingler M."/>
            <person name="Lan Q."/>
            <person name="Lattorff H.M."/>
            <person name="Laudet V."/>
            <person name="von Levetsow C."/>
            <person name="Liu Z."/>
            <person name="Lutz R."/>
            <person name="Lynch J.A."/>
            <person name="da Fonseca R.N."/>
            <person name="Posnien N."/>
            <person name="Reuter R."/>
            <person name="Roth S."/>
            <person name="Savard J."/>
            <person name="Schinko J.B."/>
            <person name="Schmitt C."/>
            <person name="Schoppmeier M."/>
            <person name="Schroder R."/>
            <person name="Shippy T.D."/>
            <person name="Simonnet F."/>
            <person name="Marques-Souza H."/>
            <person name="Tautz D."/>
            <person name="Tomoyasu Y."/>
            <person name="Trauner J."/>
            <person name="Van der Zee M."/>
            <person name="Vervoort M."/>
            <person name="Wittkopp N."/>
            <person name="Wimmer E.A."/>
            <person name="Yang X."/>
            <person name="Jones A.K."/>
            <person name="Sattelle D.B."/>
            <person name="Ebert P.R."/>
            <person name="Nelson D."/>
            <person name="Scott J.G."/>
            <person name="Beeman R.W."/>
            <person name="Muthukrishnan S."/>
            <person name="Kramer K.J."/>
            <person name="Arakane Y."/>
            <person name="Beeman R.W."/>
            <person name="Zhu Q."/>
            <person name="Hogenkamp D."/>
            <person name="Dixit R."/>
            <person name="Oppert B."/>
            <person name="Jiang H."/>
            <person name="Zou Z."/>
            <person name="Marshall J."/>
            <person name="Elpidina E."/>
            <person name="Vinokurov K."/>
            <person name="Oppert C."/>
            <person name="Zou Z."/>
            <person name="Evans J."/>
            <person name="Lu Z."/>
            <person name="Zhao P."/>
            <person name="Sumathipala N."/>
            <person name="Altincicek B."/>
            <person name="Vilcinskas A."/>
            <person name="Williams M."/>
            <person name="Hultmark D."/>
            <person name="Hetru C."/>
            <person name="Jiang H."/>
            <person name="Grimmelikhuijzen C.J."/>
            <person name="Hauser F."/>
            <person name="Cazzamali G."/>
            <person name="Williamson M."/>
            <person name="Park Y."/>
            <person name="Li B."/>
            <person name="Tanaka Y."/>
            <person name="Predel R."/>
            <person name="Neupert S."/>
            <person name="Schachtner J."/>
            <person name="Verleyen P."/>
            <person name="Raible F."/>
            <person name="Bork P."/>
            <person name="Friedrich M."/>
            <person name="Walden K.K."/>
            <person name="Robertson H.M."/>
            <person name="Angeli S."/>
            <person name="Foret S."/>
            <person name="Bucher G."/>
            <person name="Schuetz S."/>
            <person name="Maleszka R."/>
            <person name="Wimmer E.A."/>
            <person name="Beeman R.W."/>
            <person name="Lorenzen M."/>
            <person name="Tomoyasu Y."/>
            <person name="Miller S.C."/>
            <person name="Grossmann D."/>
            <person name="Bucher G."/>
        </authorList>
    </citation>
    <scope>NUCLEOTIDE SEQUENCE [LARGE SCALE GENOMIC DNA]</scope>
    <source>
        <strain evidence="8 9">Georgia GA2</strain>
    </source>
</reference>
<comment type="similarity">
    <text evidence="2">Belongs to the shroom family.</text>
</comment>
<feature type="compositionally biased region" description="Pro residues" evidence="6">
    <location>
        <begin position="1290"/>
        <end position="1299"/>
    </location>
</feature>
<sequence>MDTCGKVEDKTGKKSRTRSSVDQVPNFMGGLIVKWFRELSVIYLNAKLSKSSPSFPIDRQNPVYHSESKANKKKKRKDYRRYSFNDRQVNPPPAPRRSIAAQTTCSGKKVTKHARSGGAPRDCGIPSGLEDQLQSVCFPPSHERRRARSPRQNAALVPLKLPDLVTCACIDQCFRITPELAPGLLLCEFFDSTTGLHRSRTNGFEGKPYRPAKHPSLASTMMPSRSTPNLQSKSHPTIYSYLQPTSSFKGSSRDDDSPPPAPPVRDSSSLKSIKYGPGHEKFPSWPVPAAAETPQALRGPPSGGSHRSKSWTDHTNYPKEKVVAYTRPYMKRQHSAYTQQKLKTVMERCEKIPPETYESRYNEHLYLSHVDRDGKPLGDMDYLVPSPPERDLPGKPQLTQADLEEYARSYQEPSFDTSLTKSGLEEFMEYTRHYDDSKHLHQKQLSYAQSEGYHSYVSSSDSTSTPFLDRLRRDSEAVVTRPSWDEAEQEHTRREGRDSVVTTSSGSVSSSETLKWHGSMSDVSVASSSYTHLANSSSSVSRQLIAHSARVQTPQRHHSESVLYMGGENPDSWKDKESRNNNANKLKLFPVNTYTVQEADGSVNSRLNPALSVQDRISELEKQQKYSYLDPEKKHKVPDPTLKAIQKKALLSFYERHQNPNKNNWRSEPQLIPQPPPRVKVQLPSRRASSASDYSSGNNSKRSSLASTQSKTTESIKTVPKHQYSNSCGSLSTDLLGPIIVGPSISVDDWVPDNPPARPPKNPHLRTAFPDLFNQRVPSPDLPPPSPPPVLEDEVFHNDDPLPPPPPECNDWVEDSQVAAPQVEKNKSPIKQTVGLPEQCRYSSVRSSIKTRPAGHIIQQVSSRPYNGGLNQYAKRSSTKYPATQKLVLNGNVAVSQKVVNGSDQYRAEPLKPIQKEGDLKKAQRASIAEGSIKDVPPPLQPRQARVNQSMRGRISHAVTVNSSPKGEKMREGRSQSMSIVMKTPTTQTITSVKAVRIFDKAVASLGTIIIRTNGPRKHVPGIPSVSITADLSREPINRKFHSEIFRVGERGKWQRLSEEDVARTIEDKENEYNSLQPPYFLPLSERLVRVCVQCCVKQFVKMVFGSTNKFRIRRSQSKASYLASRRDRIVPDSETGSYKRTMSPNGHTLNETITESSKEPVWSINRPTKDLVKTNNNTNLLRRSSMNEKSKKSPEKEDIVLPDVLPINAKMYTQYRPTPENAPPPESPTKTPPRGSPFTPLRSTNLSNPPLLASYIKPVSPHESPPSPKIKQSLSPMKLSPLRTSPEASPKPSPPPSPRKTEECPKVVEGLQLIQRTEVVLRVNTSTTDAASQTEKDELPPTPLPTRKKLQEEIECEKLSEDFINHLPTSDRLKELLVPGPDYKKPTDYVQGLFRVDVTSRPRPVNSPFRSRNNTPSCSPPPIVTTVTTATTPPKISSTTSPMSSLIEPTSPLSGSSTYFTISEPKAKFLTRYSQDMNQCHIVKNTKDLTLKKEELVNRLDRKLEVLRSEQLVVSEECKINDELGENVEAHIRRLARPHEADKFRLHIEEVGKITSLLLGLSGRLARAENALMGMPEDHPERRILESKRDKLQDQLEEAKKLKECIDRRSVSVSNILYKYLNSEEYTDYDHFINMKAKLIMDSKEIADKIKLGEEQLLALKETLIIAD</sequence>
<feature type="region of interest" description="Disordered" evidence="6">
    <location>
        <begin position="1"/>
        <end position="21"/>
    </location>
</feature>
<evidence type="ECO:0000256" key="1">
    <source>
        <dbReference type="ARBA" id="ARBA00004245"/>
    </source>
</evidence>
<keyword evidence="9" id="KW-1185">Reference proteome</keyword>
<dbReference type="OMA" id="PIPLMAR"/>
<feature type="compositionally biased region" description="Basic and acidic residues" evidence="6">
    <location>
        <begin position="310"/>
        <end position="319"/>
    </location>
</feature>
<feature type="region of interest" description="Disordered" evidence="6">
    <location>
        <begin position="746"/>
        <end position="803"/>
    </location>
</feature>
<reference evidence="8 9" key="2">
    <citation type="journal article" date="2010" name="Nucleic Acids Res.">
        <title>BeetleBase in 2010: revisions to provide comprehensive genomic information for Tribolium castaneum.</title>
        <authorList>
            <person name="Kim H.S."/>
            <person name="Murphy T."/>
            <person name="Xia J."/>
            <person name="Caragea D."/>
            <person name="Park Y."/>
            <person name="Beeman R.W."/>
            <person name="Lorenzen M.D."/>
            <person name="Butcher S."/>
            <person name="Manak J.R."/>
            <person name="Brown S.J."/>
        </authorList>
    </citation>
    <scope>GENOME REANNOTATION</scope>
    <source>
        <strain evidence="8 9">Georgia GA2</strain>
    </source>
</reference>
<evidence type="ECO:0000313" key="9">
    <source>
        <dbReference type="Proteomes" id="UP000007266"/>
    </source>
</evidence>
<evidence type="ECO:0000256" key="2">
    <source>
        <dbReference type="ARBA" id="ARBA00006469"/>
    </source>
</evidence>
<feature type="compositionally biased region" description="Basic and acidic residues" evidence="6">
    <location>
        <begin position="1"/>
        <end position="12"/>
    </location>
</feature>
<keyword evidence="3" id="KW-0963">Cytoplasm</keyword>
<comment type="subcellular location">
    <subcellularLocation>
        <location evidence="1">Cytoplasm</location>
        <location evidence="1">Cytoskeleton</location>
    </subcellularLocation>
</comment>
<dbReference type="STRING" id="7070.A0A139WK63"/>
<dbReference type="GO" id="GO:0043296">
    <property type="term" value="C:apical junction complex"/>
    <property type="evidence" value="ECO:0000318"/>
    <property type="project" value="GO_Central"/>
</dbReference>
<dbReference type="GO" id="GO:0007015">
    <property type="term" value="P:actin filament organization"/>
    <property type="evidence" value="ECO:0000318"/>
    <property type="project" value="GO_Central"/>
</dbReference>
<evidence type="ECO:0000259" key="7">
    <source>
        <dbReference type="PROSITE" id="PS51307"/>
    </source>
</evidence>
<feature type="region of interest" description="Disordered" evidence="6">
    <location>
        <begin position="54"/>
        <end position="122"/>
    </location>
</feature>
<feature type="region of interest" description="Disordered" evidence="6">
    <location>
        <begin position="1134"/>
        <end position="1203"/>
    </location>
</feature>
<feature type="compositionally biased region" description="Pro residues" evidence="6">
    <location>
        <begin position="1221"/>
        <end position="1236"/>
    </location>
</feature>
<feature type="compositionally biased region" description="Pro residues" evidence="6">
    <location>
        <begin position="780"/>
        <end position="790"/>
    </location>
</feature>
<feature type="domain" description="ASD2" evidence="7">
    <location>
        <begin position="1361"/>
        <end position="1666"/>
    </location>
</feature>
<feature type="compositionally biased region" description="Low complexity" evidence="6">
    <location>
        <begin position="499"/>
        <end position="514"/>
    </location>
</feature>
<feature type="coiled-coil region" evidence="5">
    <location>
        <begin position="1583"/>
        <end position="1610"/>
    </location>
</feature>